<sequence>MPERNITYDKDFSMTLKIKVAGPRHPTIINSKIDKPIILPYQQIIKAYITQQERTPKTYRKALSSIRKEEWTTAINNEMSNINKIKVWYVLERKEDY</sequence>
<gene>
    <name evidence="1" type="ORF">O181_085773</name>
</gene>
<evidence type="ECO:0000313" key="2">
    <source>
        <dbReference type="Proteomes" id="UP000765509"/>
    </source>
</evidence>
<organism evidence="1 2">
    <name type="scientific">Austropuccinia psidii MF-1</name>
    <dbReference type="NCBI Taxonomy" id="1389203"/>
    <lineage>
        <taxon>Eukaryota</taxon>
        <taxon>Fungi</taxon>
        <taxon>Dikarya</taxon>
        <taxon>Basidiomycota</taxon>
        <taxon>Pucciniomycotina</taxon>
        <taxon>Pucciniomycetes</taxon>
        <taxon>Pucciniales</taxon>
        <taxon>Sphaerophragmiaceae</taxon>
        <taxon>Austropuccinia</taxon>
    </lineage>
</organism>
<reference evidence="1" key="1">
    <citation type="submission" date="2021-03" db="EMBL/GenBank/DDBJ databases">
        <title>Draft genome sequence of rust myrtle Austropuccinia psidii MF-1, a brazilian biotype.</title>
        <authorList>
            <person name="Quecine M.C."/>
            <person name="Pachon D.M.R."/>
            <person name="Bonatelli M.L."/>
            <person name="Correr F.H."/>
            <person name="Franceschini L.M."/>
            <person name="Leite T.F."/>
            <person name="Margarido G.R.A."/>
            <person name="Almeida C.A."/>
            <person name="Ferrarezi J.A."/>
            <person name="Labate C.A."/>
        </authorList>
    </citation>
    <scope>NUCLEOTIDE SEQUENCE</scope>
    <source>
        <strain evidence="1">MF-1</strain>
    </source>
</reference>
<accession>A0A9Q3FY55</accession>
<name>A0A9Q3FY55_9BASI</name>
<dbReference type="EMBL" id="AVOT02051020">
    <property type="protein sequence ID" value="MBW0546058.1"/>
    <property type="molecule type" value="Genomic_DNA"/>
</dbReference>
<dbReference type="OrthoDB" id="3059824at2759"/>
<proteinExistence type="predicted"/>
<evidence type="ECO:0000313" key="1">
    <source>
        <dbReference type="EMBL" id="MBW0546058.1"/>
    </source>
</evidence>
<dbReference type="Proteomes" id="UP000765509">
    <property type="component" value="Unassembled WGS sequence"/>
</dbReference>
<comment type="caution">
    <text evidence="1">The sequence shown here is derived from an EMBL/GenBank/DDBJ whole genome shotgun (WGS) entry which is preliminary data.</text>
</comment>
<dbReference type="AlphaFoldDB" id="A0A9Q3FY55"/>
<protein>
    <submittedName>
        <fullName evidence="1">Uncharacterized protein</fullName>
    </submittedName>
</protein>
<keyword evidence="2" id="KW-1185">Reference proteome</keyword>